<feature type="region of interest" description="Disordered" evidence="4">
    <location>
        <begin position="1"/>
        <end position="27"/>
    </location>
</feature>
<feature type="compositionally biased region" description="Basic and acidic residues" evidence="4">
    <location>
        <begin position="328"/>
        <end position="338"/>
    </location>
</feature>
<feature type="region of interest" description="Disordered" evidence="4">
    <location>
        <begin position="281"/>
        <end position="433"/>
    </location>
</feature>
<name>A0ABR2YGH0_9CHLO</name>
<feature type="region of interest" description="Disordered" evidence="4">
    <location>
        <begin position="114"/>
        <end position="199"/>
    </location>
</feature>
<gene>
    <name evidence="6" type="ORF">WJX75_007439</name>
</gene>
<evidence type="ECO:0000256" key="4">
    <source>
        <dbReference type="SAM" id="MobiDB-lite"/>
    </source>
</evidence>
<feature type="compositionally biased region" description="Acidic residues" evidence="4">
    <location>
        <begin position="380"/>
        <end position="389"/>
    </location>
</feature>
<dbReference type="Pfam" id="PF19438">
    <property type="entry name" value="LIN9_C"/>
    <property type="match status" value="1"/>
</dbReference>
<comment type="caution">
    <text evidence="6">The sequence shown here is derived from an EMBL/GenBank/DDBJ whole genome shotgun (WGS) entry which is preliminary data.</text>
</comment>
<feature type="domain" description="DIRP" evidence="5">
    <location>
        <begin position="536"/>
        <end position="635"/>
    </location>
</feature>
<sequence>MKEGKYASASELHSPTPQPRGLQARQASSTLTFWSQEEGKSFFTAFGKYNAPSASTWQKVAKAIGSKDAAACEALYHRFQTYLSLPRGLQHQTVFLALIRDMHNQAANADESGATLSAGVSGGEGEASEGGTSMRLHAPPRARRTPRAPAPAIMRSGGRAQGVSLRSPDVLTPSQKKRDAEEEDVDVSTHTSWGGRGKRGAVPAVALEAPPGKRRRVQARLQFFDDTPKESRRRGLVDAGDADGADALLSLAALANEAANMPLPPLPELAARELESKLNDLAAQASEPSAVRDRPRRISKAPPRADESPPPPPSTRKVPVSARKKREERREEASREIEAADSPRSVSPEPQRLGRGQRATRGRGSWRRRGRAEESSSDFTEPDGEDSEEPTPKKSSHKSRAGRLANLFKNGNQGGKAETEDAGPAKDGVDDDMAASDHFWHGLSKKDPSPRVRRRKALPEKIPPMMSPIKSLFGRRTNAGLMLGLPGHTATTGGLPGVCFPGMEGEENGVPPREPELRLRRCLDARTRRWAAAEFFYSGLDRAWFIQNELLDFLRHVGIPPGTKLKRTEWAALRAALGTPRRLSLNFLRQERGRLEAWRESVRRKYQEVGYNSEVPADFPRQLTVSQRVTARHPVTRQLHDGDVLTIAPDCYRVQFDRRELGVELVKDVDVMPIDPHESLPSGIQLNAGSLILNGRRALAGGPIVKKSQRVWRSDSGGLRGPAAGRAQQEARAAAAVAAAQQQLRSEADVRALVEVSTVLDRKEALLLQLRTMNDEAETGMHVDSSGRHTEAFQAAYAKVVLELKQVNEVLETSLGQLQARNNPHAEAVAAALNRTGSTERPGSSLMLPTSPLRARATETAGASQGGQAGVAQQRYPNAEAAWQAAWKEGRRLVQVYQAELKQGTWDAGRLAAEAHATTEAGTSAAAQAEKLELQGASSGAGTQPESGDPTEAAWLSDLVNGCVSMLITVHQCTESEASAVYVQKALDSALASLTPRVAANRPFLADIQNSVDLLKQHLI</sequence>
<comment type="subcellular location">
    <subcellularLocation>
        <location evidence="1">Nucleus</location>
    </subcellularLocation>
</comment>
<evidence type="ECO:0000256" key="2">
    <source>
        <dbReference type="ARBA" id="ARBA00006732"/>
    </source>
</evidence>
<dbReference type="InterPro" id="IPR045831">
    <property type="entry name" value="LIN9_C"/>
</dbReference>
<dbReference type="PANTHER" id="PTHR21689">
    <property type="entry name" value="LIN-9"/>
    <property type="match status" value="1"/>
</dbReference>
<comment type="similarity">
    <text evidence="2">Belongs to the lin-9 family.</text>
</comment>
<proteinExistence type="inferred from homology"/>
<dbReference type="SMART" id="SM01135">
    <property type="entry name" value="DIRP"/>
    <property type="match status" value="1"/>
</dbReference>
<keyword evidence="3" id="KW-0539">Nucleus</keyword>
<feature type="compositionally biased region" description="Basic and acidic residues" evidence="4">
    <location>
        <begin position="417"/>
        <end position="428"/>
    </location>
</feature>
<evidence type="ECO:0000313" key="7">
    <source>
        <dbReference type="Proteomes" id="UP001491310"/>
    </source>
</evidence>
<keyword evidence="7" id="KW-1185">Reference proteome</keyword>
<feature type="compositionally biased region" description="Basic residues" evidence="4">
    <location>
        <begin position="358"/>
        <end position="370"/>
    </location>
</feature>
<dbReference type="EMBL" id="JALJOT010000013">
    <property type="protein sequence ID" value="KAK9904239.1"/>
    <property type="molecule type" value="Genomic_DNA"/>
</dbReference>
<reference evidence="6 7" key="1">
    <citation type="journal article" date="2024" name="Nat. Commun.">
        <title>Phylogenomics reveals the evolutionary origins of lichenization in chlorophyte algae.</title>
        <authorList>
            <person name="Puginier C."/>
            <person name="Libourel C."/>
            <person name="Otte J."/>
            <person name="Skaloud P."/>
            <person name="Haon M."/>
            <person name="Grisel S."/>
            <person name="Petersen M."/>
            <person name="Berrin J.G."/>
            <person name="Delaux P.M."/>
            <person name="Dal Grande F."/>
            <person name="Keller J."/>
        </authorList>
    </citation>
    <scope>NUCLEOTIDE SEQUENCE [LARGE SCALE GENOMIC DNA]</scope>
    <source>
        <strain evidence="6 7">SAG 216-7</strain>
    </source>
</reference>
<evidence type="ECO:0000256" key="1">
    <source>
        <dbReference type="ARBA" id="ARBA00004123"/>
    </source>
</evidence>
<evidence type="ECO:0000259" key="5">
    <source>
        <dbReference type="SMART" id="SM01135"/>
    </source>
</evidence>
<dbReference type="Pfam" id="PF06584">
    <property type="entry name" value="DIRP"/>
    <property type="match status" value="1"/>
</dbReference>
<dbReference type="PANTHER" id="PTHR21689:SF2">
    <property type="entry name" value="PROTEIN LIN-9 HOMOLOG"/>
    <property type="match status" value="1"/>
</dbReference>
<dbReference type="InterPro" id="IPR010561">
    <property type="entry name" value="LIN-9/ALY1"/>
</dbReference>
<evidence type="ECO:0000313" key="6">
    <source>
        <dbReference type="EMBL" id="KAK9904239.1"/>
    </source>
</evidence>
<evidence type="ECO:0000256" key="3">
    <source>
        <dbReference type="ARBA" id="ARBA00023242"/>
    </source>
</evidence>
<organism evidence="6 7">
    <name type="scientific">Coccomyxa subellipsoidea</name>
    <dbReference type="NCBI Taxonomy" id="248742"/>
    <lineage>
        <taxon>Eukaryota</taxon>
        <taxon>Viridiplantae</taxon>
        <taxon>Chlorophyta</taxon>
        <taxon>core chlorophytes</taxon>
        <taxon>Trebouxiophyceae</taxon>
        <taxon>Trebouxiophyceae incertae sedis</taxon>
        <taxon>Coccomyxaceae</taxon>
        <taxon>Coccomyxa</taxon>
    </lineage>
</organism>
<dbReference type="Proteomes" id="UP001491310">
    <property type="component" value="Unassembled WGS sequence"/>
</dbReference>
<accession>A0ABR2YGH0</accession>
<dbReference type="InterPro" id="IPR033471">
    <property type="entry name" value="DIRP"/>
</dbReference>
<protein>
    <recommendedName>
        <fullName evidence="5">DIRP domain-containing protein</fullName>
    </recommendedName>
</protein>